<gene>
    <name evidence="2" type="ORF">SAMN04488042_104272</name>
</gene>
<organism evidence="2 3">
    <name type="scientific">Shimia aestuarii</name>
    <dbReference type="NCBI Taxonomy" id="254406"/>
    <lineage>
        <taxon>Bacteria</taxon>
        <taxon>Pseudomonadati</taxon>
        <taxon>Pseudomonadota</taxon>
        <taxon>Alphaproteobacteria</taxon>
        <taxon>Rhodobacterales</taxon>
        <taxon>Roseobacteraceae</taxon>
    </lineage>
</organism>
<name>A0A1I4NMM5_9RHOB</name>
<sequence>MTKQTYIAADIGLKSVKGSNASISKTINAIASQLGDLTAADVSQLRDLAVLMVKIEDNAGMIELAKKAQDLAMWHKMVSLGDKLVATKRMLLKDLKITRSSIPAPQTGAREAKAQGKGGSEWKGVL</sequence>
<protein>
    <submittedName>
        <fullName evidence="2">Uncharacterized protein</fullName>
    </submittedName>
</protein>
<evidence type="ECO:0000313" key="3">
    <source>
        <dbReference type="Proteomes" id="UP000199144"/>
    </source>
</evidence>
<evidence type="ECO:0000313" key="2">
    <source>
        <dbReference type="EMBL" id="SFM16739.1"/>
    </source>
</evidence>
<feature type="region of interest" description="Disordered" evidence="1">
    <location>
        <begin position="103"/>
        <end position="126"/>
    </location>
</feature>
<feature type="compositionally biased region" description="Gly residues" evidence="1">
    <location>
        <begin position="116"/>
        <end position="126"/>
    </location>
</feature>
<dbReference type="STRING" id="254406.SAMN04488042_104272"/>
<reference evidence="2 3" key="1">
    <citation type="submission" date="2016-10" db="EMBL/GenBank/DDBJ databases">
        <authorList>
            <person name="de Groot N.N."/>
        </authorList>
    </citation>
    <scope>NUCLEOTIDE SEQUENCE [LARGE SCALE GENOMIC DNA]</scope>
    <source>
        <strain evidence="2 3">DSM 15283</strain>
    </source>
</reference>
<keyword evidence="3" id="KW-1185">Reference proteome</keyword>
<dbReference type="EMBL" id="FOTQ01000004">
    <property type="protein sequence ID" value="SFM16739.1"/>
    <property type="molecule type" value="Genomic_DNA"/>
</dbReference>
<accession>A0A1I4NMM5</accession>
<dbReference type="Proteomes" id="UP000199144">
    <property type="component" value="Unassembled WGS sequence"/>
</dbReference>
<evidence type="ECO:0000256" key="1">
    <source>
        <dbReference type="SAM" id="MobiDB-lite"/>
    </source>
</evidence>
<dbReference type="RefSeq" id="WP_093094143.1">
    <property type="nucleotide sequence ID" value="NZ_FOTQ01000004.1"/>
</dbReference>
<dbReference type="AlphaFoldDB" id="A0A1I4NMM5"/>
<proteinExistence type="predicted"/>